<dbReference type="STRING" id="545695.TREAZ_1461"/>
<dbReference type="InterPro" id="IPR050330">
    <property type="entry name" value="Bact_OuterMem_StrucFunc"/>
</dbReference>
<proteinExistence type="predicted"/>
<dbReference type="InterPro" id="IPR006665">
    <property type="entry name" value="OmpA-like"/>
</dbReference>
<dbReference type="eggNOG" id="COG2885">
    <property type="taxonomic scope" value="Bacteria"/>
</dbReference>
<dbReference type="SUPFAM" id="SSF103088">
    <property type="entry name" value="OmpA-like"/>
    <property type="match status" value="1"/>
</dbReference>
<dbReference type="Gene3D" id="3.30.1330.60">
    <property type="entry name" value="OmpA-like domain"/>
    <property type="match status" value="1"/>
</dbReference>
<keyword evidence="1" id="KW-0472">Membrane</keyword>
<accession>F5YEP9</accession>
<dbReference type="EMBL" id="CP001841">
    <property type="protein sequence ID" value="AEF81161.1"/>
    <property type="molecule type" value="Genomic_DNA"/>
</dbReference>
<dbReference type="Pfam" id="PF00691">
    <property type="entry name" value="OmpA"/>
    <property type="match status" value="1"/>
</dbReference>
<sequence length="391" mass="44224">MLFFYILIFSFPAFSQDAGVFLSALETGPYTLVKRSDWSRYDNGKYKGHVYREVRASIAPSPGPQDQGFLYQGNFLVLEETLRDLRQSAQAVDAVIPVSFRVYSDGSLQIDDDRGFPHLRGFPAFPKEKLIPSDKWTAPGSRALDPLNQGQPALIPFIAEYQYLGTELYKDVPVYRIAAKYALRYQGPSENDEENFRPPDFKVQGTHLVDILLRVSDGLLMMMRDNLDETYTWPGGVSIRFRGFTLTFGQSKIPFNPEPAIAFLKTERKDIEVNTVPEGIRLTIKDIRFAPDSDAFLPEEQPRLDSIAQTLKQIPDRTILVEGHTAAVGRPDGELELSVQRAQRMVEELTRRGLGADRFIYKGWGGAKPLGDNATNEGRRLNRRVEITILE</sequence>
<evidence type="ECO:0000313" key="4">
    <source>
        <dbReference type="EMBL" id="AEF81161.1"/>
    </source>
</evidence>
<dbReference type="Proteomes" id="UP000009222">
    <property type="component" value="Chromosome"/>
</dbReference>
<dbReference type="PROSITE" id="PS51123">
    <property type="entry name" value="OMPA_2"/>
    <property type="match status" value="1"/>
</dbReference>
<dbReference type="AlphaFoldDB" id="F5YEP9"/>
<keyword evidence="5" id="KW-1185">Reference proteome</keyword>
<gene>
    <name evidence="4" type="ordered locus">TREAZ_1461</name>
</gene>
<dbReference type="HOGENOM" id="CLU_045523_1_0_12"/>
<dbReference type="GO" id="GO:0016020">
    <property type="term" value="C:membrane"/>
    <property type="evidence" value="ECO:0007669"/>
    <property type="project" value="UniProtKB-UniRule"/>
</dbReference>
<dbReference type="KEGG" id="taz:TREAZ_1461"/>
<dbReference type="PANTHER" id="PTHR30329:SF21">
    <property type="entry name" value="LIPOPROTEIN YIAD-RELATED"/>
    <property type="match status" value="1"/>
</dbReference>
<evidence type="ECO:0000256" key="1">
    <source>
        <dbReference type="PROSITE-ProRule" id="PRU00473"/>
    </source>
</evidence>
<organism evidence="4 5">
    <name type="scientific">Leadbettera azotonutricia (strain ATCC BAA-888 / DSM 13862 / ZAS-9)</name>
    <name type="common">Treponema azotonutricium</name>
    <dbReference type="NCBI Taxonomy" id="545695"/>
    <lineage>
        <taxon>Bacteria</taxon>
        <taxon>Pseudomonadati</taxon>
        <taxon>Spirochaetota</taxon>
        <taxon>Spirochaetia</taxon>
        <taxon>Spirochaetales</taxon>
        <taxon>Breznakiellaceae</taxon>
        <taxon>Leadbettera</taxon>
    </lineage>
</organism>
<feature type="domain" description="OmpA-like" evidence="3">
    <location>
        <begin position="276"/>
        <end position="391"/>
    </location>
</feature>
<dbReference type="RefSeq" id="WP_015710552.1">
    <property type="nucleotide sequence ID" value="NC_015577.1"/>
</dbReference>
<dbReference type="InterPro" id="IPR036737">
    <property type="entry name" value="OmpA-like_sf"/>
</dbReference>
<feature type="signal peptide" evidence="2">
    <location>
        <begin position="1"/>
        <end position="15"/>
    </location>
</feature>
<dbReference type="InParanoid" id="F5YEP9"/>
<dbReference type="CDD" id="cd07185">
    <property type="entry name" value="OmpA_C-like"/>
    <property type="match status" value="1"/>
</dbReference>
<feature type="chain" id="PRO_5012836169" evidence="2">
    <location>
        <begin position="16"/>
        <end position="391"/>
    </location>
</feature>
<name>F5YEP9_LEAAZ</name>
<protein>
    <submittedName>
        <fullName evidence="4">Putative OmpA family protein</fullName>
    </submittedName>
</protein>
<evidence type="ECO:0000256" key="2">
    <source>
        <dbReference type="SAM" id="SignalP"/>
    </source>
</evidence>
<reference evidence="4 5" key="2">
    <citation type="journal article" date="2011" name="ISME J.">
        <title>RNA-seq reveals cooperative metabolic interactions between two termite-gut spirochete species in co-culture.</title>
        <authorList>
            <person name="Rosenthal A.Z."/>
            <person name="Matson E.G."/>
            <person name="Eldar A."/>
            <person name="Leadbetter J.R."/>
        </authorList>
    </citation>
    <scope>NUCLEOTIDE SEQUENCE [LARGE SCALE GENOMIC DNA]</scope>
    <source>
        <strain evidence="5">ATCC BAA-888 / DSM 13862 / ZAS-9</strain>
    </source>
</reference>
<dbReference type="PANTHER" id="PTHR30329">
    <property type="entry name" value="STATOR ELEMENT OF FLAGELLAR MOTOR COMPLEX"/>
    <property type="match status" value="1"/>
</dbReference>
<evidence type="ECO:0000313" key="5">
    <source>
        <dbReference type="Proteomes" id="UP000009222"/>
    </source>
</evidence>
<keyword evidence="2" id="KW-0732">Signal</keyword>
<evidence type="ECO:0000259" key="3">
    <source>
        <dbReference type="PROSITE" id="PS51123"/>
    </source>
</evidence>
<reference evidence="5" key="1">
    <citation type="submission" date="2009-12" db="EMBL/GenBank/DDBJ databases">
        <title>Complete sequence of Treponema azotonutricium strain ZAS-9.</title>
        <authorList>
            <person name="Tetu S.G."/>
            <person name="Matson E."/>
            <person name="Ren Q."/>
            <person name="Seshadri R."/>
            <person name="Elbourne L."/>
            <person name="Hassan K.A."/>
            <person name="Durkin A."/>
            <person name="Radune D."/>
            <person name="Mohamoud Y."/>
            <person name="Shay R."/>
            <person name="Jin S."/>
            <person name="Zhang X."/>
            <person name="Lucey K."/>
            <person name="Ballor N.R."/>
            <person name="Ottesen E."/>
            <person name="Rosenthal R."/>
            <person name="Allen A."/>
            <person name="Leadbetter J.R."/>
            <person name="Paulsen I.T."/>
        </authorList>
    </citation>
    <scope>NUCLEOTIDE SEQUENCE [LARGE SCALE GENOMIC DNA]</scope>
    <source>
        <strain evidence="5">ATCC BAA-888 / DSM 13862 / ZAS-9</strain>
    </source>
</reference>